<feature type="compositionally biased region" description="Pro residues" evidence="1">
    <location>
        <begin position="1076"/>
        <end position="1097"/>
    </location>
</feature>
<proteinExistence type="predicted"/>
<feature type="compositionally biased region" description="Gly residues" evidence="1">
    <location>
        <begin position="1131"/>
        <end position="1143"/>
    </location>
</feature>
<feature type="compositionally biased region" description="Basic and acidic residues" evidence="1">
    <location>
        <begin position="196"/>
        <end position="225"/>
    </location>
</feature>
<feature type="region of interest" description="Disordered" evidence="1">
    <location>
        <begin position="829"/>
        <end position="876"/>
    </location>
</feature>
<feature type="compositionally biased region" description="Basic and acidic residues" evidence="1">
    <location>
        <begin position="233"/>
        <end position="245"/>
    </location>
</feature>
<name>A0A6G1GW38_9PEZI</name>
<sequence length="1143" mass="127333">MRIACTQHIALLIALPNTTRSLFPMEPSPDTAIQPRVYTKAELLTLRDSPLVKKPDGLPAIEQWMDTPQERPAERKARVPNLRGDDNAGTPENGPQRPLFPTRHASRVSEDQILLGPSKAVFSSSGRNLRATDPVEKNDKLPLAPAPDEPYRPAYRDRFNPDKEGDRDRSGLLVPRRGAPREDGEGWQSVKPRKSFGQEDGDRWQRGTDRDRDRHHRDGDPDHPPRRNGPGRGKLDLPWGREENGHTAGDSDQPRPARHQAQGWRERERKDDRDWTRGARLPDQRVEEDPEWLDEPVKDESKQMKTAADFERWKEQMRAGKNAAVPAAEKTEPVPEPEPPVKKVAPIKNLNLTIGLENNFGLAGLGAVDKSKKSDAEDALNAQPSKSTVAAKSRFATLWANKPTEAPAEDPMPAPASPQANANGTTEDQEGFKRILEMLGTTSIATSIAASNAQLGVSKPHPKRHLGIATHCLLHLYNLVLLHSTPSSLISLRALVYSLVLLFIKHPNSLDPSTWAYNKHSQLHIMSRFCLIFHCTTPLRSSITCKLFLFNLLNLLFMHHNNLFLPNLLYLLIMHHNNHFLTNLLYLLIMHHNNLSLFNLCYLLIMHPNNLFLFNLLYLIMHHNNLFPFNLLYVLVMHHNNLTPRNSSTPSPMFPDPSRLNTLAGIICLCIPLPNTLAVITEIILISLSTPTTNTLAYLMEITLIPLSTPTTNTLADLAEITPIPLATQPINSLIAREASNLVLLIHHAPDGFGQGPQGQVPFDHTDADPRRHEREADMRRMDAISRNGQSSTPATLRALFSPPPQNQPRPTSGRDSEFLLNLLQQTRTPTQQQNQMPRPPPEEFNYFPDQKPQPKQPQRMPSAQPQMTHRPPPGFFDEYRSPHTEQMPEMPDLARRVSQRQQPPQAGPQFFEDPAIMAGLQRRPTNEQLPRLQMNMGIPQQQHPSQHQNGPDLAAFQHANAGNMGNMHNVFQQVQHQQQQPPQYEQWMQTQRKGSMPPTPQDRIPPPPGFGNSNMNGPGMRGNAPPGFPPQHNQGPMSMGNTPLGHPGGPGGPPGRGMPPGMFAMPQGPQSAGPHGPPGYFGPPSAGPGGPPPGFPPGAQNGFPPDFERMLMQQQRQQQQQQGPRPQGGFMVGDGNGRGYGM</sequence>
<feature type="compositionally biased region" description="Basic and acidic residues" evidence="1">
    <location>
        <begin position="295"/>
        <end position="305"/>
    </location>
</feature>
<dbReference type="Pfam" id="PF20566">
    <property type="entry name" value="Eap1"/>
    <property type="match status" value="1"/>
</dbReference>
<evidence type="ECO:0000256" key="1">
    <source>
        <dbReference type="SAM" id="MobiDB-lite"/>
    </source>
</evidence>
<accession>A0A6G1GW38</accession>
<evidence type="ECO:0000256" key="2">
    <source>
        <dbReference type="SAM" id="SignalP"/>
    </source>
</evidence>
<organism evidence="3 4">
    <name type="scientific">Aulographum hederae CBS 113979</name>
    <dbReference type="NCBI Taxonomy" id="1176131"/>
    <lineage>
        <taxon>Eukaryota</taxon>
        <taxon>Fungi</taxon>
        <taxon>Dikarya</taxon>
        <taxon>Ascomycota</taxon>
        <taxon>Pezizomycotina</taxon>
        <taxon>Dothideomycetes</taxon>
        <taxon>Pleosporomycetidae</taxon>
        <taxon>Aulographales</taxon>
        <taxon>Aulographaceae</taxon>
    </lineage>
</organism>
<feature type="compositionally biased region" description="Basic and acidic residues" evidence="1">
    <location>
        <begin position="149"/>
        <end position="170"/>
    </location>
</feature>
<evidence type="ECO:0000313" key="3">
    <source>
        <dbReference type="EMBL" id="KAF1985017.1"/>
    </source>
</evidence>
<keyword evidence="4" id="KW-1185">Reference proteome</keyword>
<feature type="region of interest" description="Disordered" evidence="1">
    <location>
        <begin position="64"/>
        <end position="305"/>
    </location>
</feature>
<feature type="compositionally biased region" description="Basic and acidic residues" evidence="1">
    <location>
        <begin position="68"/>
        <end position="77"/>
    </location>
</feature>
<evidence type="ECO:0000313" key="4">
    <source>
        <dbReference type="Proteomes" id="UP000800041"/>
    </source>
</evidence>
<reference evidence="3" key="1">
    <citation type="journal article" date="2020" name="Stud. Mycol.">
        <title>101 Dothideomycetes genomes: a test case for predicting lifestyles and emergence of pathogens.</title>
        <authorList>
            <person name="Haridas S."/>
            <person name="Albert R."/>
            <person name="Binder M."/>
            <person name="Bloem J."/>
            <person name="Labutti K."/>
            <person name="Salamov A."/>
            <person name="Andreopoulos B."/>
            <person name="Baker S."/>
            <person name="Barry K."/>
            <person name="Bills G."/>
            <person name="Bluhm B."/>
            <person name="Cannon C."/>
            <person name="Castanera R."/>
            <person name="Culley D."/>
            <person name="Daum C."/>
            <person name="Ezra D."/>
            <person name="Gonzalez J."/>
            <person name="Henrissat B."/>
            <person name="Kuo A."/>
            <person name="Liang C."/>
            <person name="Lipzen A."/>
            <person name="Lutzoni F."/>
            <person name="Magnuson J."/>
            <person name="Mondo S."/>
            <person name="Nolan M."/>
            <person name="Ohm R."/>
            <person name="Pangilinan J."/>
            <person name="Park H.-J."/>
            <person name="Ramirez L."/>
            <person name="Alfaro M."/>
            <person name="Sun H."/>
            <person name="Tritt A."/>
            <person name="Yoshinaga Y."/>
            <person name="Zwiers L.-H."/>
            <person name="Turgeon B."/>
            <person name="Goodwin S."/>
            <person name="Spatafora J."/>
            <person name="Crous P."/>
            <person name="Grigoriev I."/>
        </authorList>
    </citation>
    <scope>NUCLEOTIDE SEQUENCE</scope>
    <source>
        <strain evidence="3">CBS 113979</strain>
    </source>
</reference>
<feature type="region of interest" description="Disordered" evidence="1">
    <location>
        <begin position="753"/>
        <end position="815"/>
    </location>
</feature>
<dbReference type="Proteomes" id="UP000800041">
    <property type="component" value="Unassembled WGS sequence"/>
</dbReference>
<feature type="compositionally biased region" description="Polar residues" evidence="1">
    <location>
        <begin position="1032"/>
        <end position="1042"/>
    </location>
</feature>
<dbReference type="AlphaFoldDB" id="A0A6G1GW38"/>
<feature type="region of interest" description="Disordered" evidence="1">
    <location>
        <begin position="988"/>
        <end position="1143"/>
    </location>
</feature>
<feature type="compositionally biased region" description="Basic and acidic residues" evidence="1">
    <location>
        <begin position="264"/>
        <end position="287"/>
    </location>
</feature>
<feature type="compositionally biased region" description="Basic and acidic residues" evidence="1">
    <location>
        <begin position="764"/>
        <end position="784"/>
    </location>
</feature>
<feature type="region of interest" description="Disordered" evidence="1">
    <location>
        <begin position="404"/>
        <end position="427"/>
    </location>
</feature>
<feature type="region of interest" description="Disordered" evidence="1">
    <location>
        <begin position="318"/>
        <end position="342"/>
    </location>
</feature>
<dbReference type="EMBL" id="ML977164">
    <property type="protein sequence ID" value="KAF1985017.1"/>
    <property type="molecule type" value="Genomic_DNA"/>
</dbReference>
<keyword evidence="2" id="KW-0732">Signal</keyword>
<feature type="signal peptide" evidence="2">
    <location>
        <begin position="1"/>
        <end position="21"/>
    </location>
</feature>
<dbReference type="InterPro" id="IPR046784">
    <property type="entry name" value="Eap1"/>
</dbReference>
<feature type="chain" id="PRO_5026102743" evidence="2">
    <location>
        <begin position="22"/>
        <end position="1143"/>
    </location>
</feature>
<gene>
    <name evidence="3" type="ORF">K402DRAFT_464667</name>
</gene>
<dbReference type="OrthoDB" id="2504266at2759"/>
<feature type="compositionally biased region" description="Pro residues" evidence="1">
    <location>
        <begin position="998"/>
        <end position="1010"/>
    </location>
</feature>
<feature type="compositionally biased region" description="Low complexity" evidence="1">
    <location>
        <begin position="1114"/>
        <end position="1130"/>
    </location>
</feature>
<protein>
    <submittedName>
        <fullName evidence="3">Uncharacterized protein</fullName>
    </submittedName>
</protein>